<keyword evidence="5 7" id="KW-1133">Transmembrane helix</keyword>
<evidence type="ECO:0000313" key="8">
    <source>
        <dbReference type="EMBL" id="HIV26867.1"/>
    </source>
</evidence>
<organism evidence="8 9">
    <name type="scientific">Candidatus Ornithocaccomicrobium faecavium</name>
    <dbReference type="NCBI Taxonomy" id="2840890"/>
    <lineage>
        <taxon>Bacteria</taxon>
        <taxon>Bacillati</taxon>
        <taxon>Bacillota</taxon>
        <taxon>Clostridia</taxon>
        <taxon>Candidatus Ornithocaccomicrobium</taxon>
    </lineage>
</organism>
<evidence type="ECO:0000256" key="3">
    <source>
        <dbReference type="ARBA" id="ARBA00022475"/>
    </source>
</evidence>
<keyword evidence="2" id="KW-0813">Transport</keyword>
<dbReference type="EMBL" id="DVOT01000051">
    <property type="protein sequence ID" value="HIV26867.1"/>
    <property type="molecule type" value="Genomic_DNA"/>
</dbReference>
<dbReference type="Proteomes" id="UP000886884">
    <property type="component" value="Unassembled WGS sequence"/>
</dbReference>
<reference evidence="8" key="1">
    <citation type="submission" date="2020-10" db="EMBL/GenBank/DDBJ databases">
        <authorList>
            <person name="Gilroy R."/>
        </authorList>
    </citation>
    <scope>NUCLEOTIDE SEQUENCE</scope>
    <source>
        <strain evidence="8">CHK183-6373</strain>
    </source>
</reference>
<dbReference type="GO" id="GO:0055085">
    <property type="term" value="P:transmembrane transport"/>
    <property type="evidence" value="ECO:0007669"/>
    <property type="project" value="InterPro"/>
</dbReference>
<keyword evidence="4 7" id="KW-0812">Transmembrane</keyword>
<feature type="transmembrane region" description="Helical" evidence="7">
    <location>
        <begin position="85"/>
        <end position="104"/>
    </location>
</feature>
<dbReference type="AlphaFoldDB" id="A0A9D1P6B8"/>
<sequence>MNGKIAKKTHIRYSWADRIFLAADWLLLTLFLILLAYPLLFIIMSSFSGGTAYMNLSLIPSKFSLEGYKAVFEHSDIWVGYKNSVIYTALYTVISLAVTVCCAYPLSRKDFGGGKIMMALCVFTMYFGGGLIPTYVWMRQLKLIDSIWAVVLPGSLSVYNMIVMRTYFNTQIPEELREASMLDGCSDVRFLLSIVLPLSGAILAVIGLYYAVGMWNDYFNPMVYLTTRSKLPLPNFLREILMVNVQHSLTNQDLNNLANIEKMEQRADLMKYSLIIVSSVPVMVIYPFVQKYFVKGVMIGAIKG</sequence>
<keyword evidence="3" id="KW-1003">Cell membrane</keyword>
<name>A0A9D1P6B8_9FIRM</name>
<comment type="subcellular location">
    <subcellularLocation>
        <location evidence="1">Cell membrane</location>
        <topology evidence="1">Multi-pass membrane protein</topology>
    </subcellularLocation>
</comment>
<evidence type="ECO:0000256" key="5">
    <source>
        <dbReference type="ARBA" id="ARBA00022989"/>
    </source>
</evidence>
<dbReference type="GO" id="GO:0005886">
    <property type="term" value="C:plasma membrane"/>
    <property type="evidence" value="ECO:0007669"/>
    <property type="project" value="UniProtKB-SubCell"/>
</dbReference>
<evidence type="ECO:0000256" key="7">
    <source>
        <dbReference type="SAM" id="Phobius"/>
    </source>
</evidence>
<keyword evidence="6 7" id="KW-0472">Membrane</keyword>
<accession>A0A9D1P6B8</accession>
<dbReference type="PANTHER" id="PTHR43744">
    <property type="entry name" value="ABC TRANSPORTER PERMEASE PROTEIN MG189-RELATED-RELATED"/>
    <property type="match status" value="1"/>
</dbReference>
<evidence type="ECO:0000256" key="1">
    <source>
        <dbReference type="ARBA" id="ARBA00004651"/>
    </source>
</evidence>
<dbReference type="Gene3D" id="1.10.3720.10">
    <property type="entry name" value="MetI-like"/>
    <property type="match status" value="1"/>
</dbReference>
<dbReference type="InterPro" id="IPR000515">
    <property type="entry name" value="MetI-like"/>
</dbReference>
<feature type="transmembrane region" description="Helical" evidence="7">
    <location>
        <begin position="188"/>
        <end position="212"/>
    </location>
</feature>
<feature type="transmembrane region" description="Helical" evidence="7">
    <location>
        <begin position="269"/>
        <end position="289"/>
    </location>
</feature>
<dbReference type="InterPro" id="IPR035906">
    <property type="entry name" value="MetI-like_sf"/>
</dbReference>
<feature type="transmembrane region" description="Helical" evidence="7">
    <location>
        <begin position="147"/>
        <end position="168"/>
    </location>
</feature>
<feature type="transmembrane region" description="Helical" evidence="7">
    <location>
        <begin position="21"/>
        <end position="44"/>
    </location>
</feature>
<dbReference type="CDD" id="cd06261">
    <property type="entry name" value="TM_PBP2"/>
    <property type="match status" value="1"/>
</dbReference>
<protein>
    <submittedName>
        <fullName evidence="8">Carbohydrate ABC transporter permease</fullName>
    </submittedName>
</protein>
<comment type="caution">
    <text evidence="8">The sequence shown here is derived from an EMBL/GenBank/DDBJ whole genome shotgun (WGS) entry which is preliminary data.</text>
</comment>
<reference evidence="8" key="2">
    <citation type="journal article" date="2021" name="PeerJ">
        <title>Extensive microbial diversity within the chicken gut microbiome revealed by metagenomics and culture.</title>
        <authorList>
            <person name="Gilroy R."/>
            <person name="Ravi A."/>
            <person name="Getino M."/>
            <person name="Pursley I."/>
            <person name="Horton D.L."/>
            <person name="Alikhan N.F."/>
            <person name="Baker D."/>
            <person name="Gharbi K."/>
            <person name="Hall N."/>
            <person name="Watson M."/>
            <person name="Adriaenssens E.M."/>
            <person name="Foster-Nyarko E."/>
            <person name="Jarju S."/>
            <person name="Secka A."/>
            <person name="Antonio M."/>
            <person name="Oren A."/>
            <person name="Chaudhuri R.R."/>
            <person name="La Ragione R."/>
            <person name="Hildebrand F."/>
            <person name="Pallen M.J."/>
        </authorList>
    </citation>
    <scope>NUCLEOTIDE SEQUENCE</scope>
    <source>
        <strain evidence="8">CHK183-6373</strain>
    </source>
</reference>
<evidence type="ECO:0000313" key="9">
    <source>
        <dbReference type="Proteomes" id="UP000886884"/>
    </source>
</evidence>
<feature type="transmembrane region" description="Helical" evidence="7">
    <location>
        <begin position="116"/>
        <end position="135"/>
    </location>
</feature>
<dbReference type="PANTHER" id="PTHR43744:SF9">
    <property type="entry name" value="POLYGALACTURONAN_RHAMNOGALACTURONAN TRANSPORT SYSTEM PERMEASE PROTEIN YTCP"/>
    <property type="match status" value="1"/>
</dbReference>
<dbReference type="SUPFAM" id="SSF161098">
    <property type="entry name" value="MetI-like"/>
    <property type="match status" value="1"/>
</dbReference>
<evidence type="ECO:0000256" key="6">
    <source>
        <dbReference type="ARBA" id="ARBA00023136"/>
    </source>
</evidence>
<proteinExistence type="predicted"/>
<evidence type="ECO:0000256" key="2">
    <source>
        <dbReference type="ARBA" id="ARBA00022448"/>
    </source>
</evidence>
<gene>
    <name evidence="8" type="ORF">IAA64_02775</name>
</gene>
<evidence type="ECO:0000256" key="4">
    <source>
        <dbReference type="ARBA" id="ARBA00022692"/>
    </source>
</evidence>